<organism evidence="1 2">
    <name type="scientific">Halosolutus amylolyticus</name>
    <dbReference type="NCBI Taxonomy" id="2932267"/>
    <lineage>
        <taxon>Archaea</taxon>
        <taxon>Methanobacteriati</taxon>
        <taxon>Methanobacteriota</taxon>
        <taxon>Stenosarchaea group</taxon>
        <taxon>Halobacteria</taxon>
        <taxon>Halobacteriales</taxon>
        <taxon>Natrialbaceae</taxon>
        <taxon>Halosolutus</taxon>
    </lineage>
</organism>
<comment type="caution">
    <text evidence="1">The sequence shown here is derived from an EMBL/GenBank/DDBJ whole genome shotgun (WGS) entry which is preliminary data.</text>
</comment>
<name>A0ABD5PNV8_9EURY</name>
<proteinExistence type="predicted"/>
<gene>
    <name evidence="1" type="ORF">ACFO5R_08855</name>
</gene>
<evidence type="ECO:0008006" key="3">
    <source>
        <dbReference type="Google" id="ProtNLM"/>
    </source>
</evidence>
<evidence type="ECO:0000313" key="2">
    <source>
        <dbReference type="Proteomes" id="UP001595898"/>
    </source>
</evidence>
<evidence type="ECO:0000313" key="1">
    <source>
        <dbReference type="EMBL" id="MFC4542034.1"/>
    </source>
</evidence>
<reference evidence="1 2" key="1">
    <citation type="journal article" date="2019" name="Int. J. Syst. Evol. Microbiol.">
        <title>The Global Catalogue of Microorganisms (GCM) 10K type strain sequencing project: providing services to taxonomists for standard genome sequencing and annotation.</title>
        <authorList>
            <consortium name="The Broad Institute Genomics Platform"/>
            <consortium name="The Broad Institute Genome Sequencing Center for Infectious Disease"/>
            <person name="Wu L."/>
            <person name="Ma J."/>
        </authorList>
    </citation>
    <scope>NUCLEOTIDE SEQUENCE [LARGE SCALE GENOMIC DNA]</scope>
    <source>
        <strain evidence="1 2">WLHS5</strain>
    </source>
</reference>
<dbReference type="EMBL" id="JBHSFA010000005">
    <property type="protein sequence ID" value="MFC4542034.1"/>
    <property type="molecule type" value="Genomic_DNA"/>
</dbReference>
<dbReference type="AlphaFoldDB" id="A0ABD5PNV8"/>
<dbReference type="RefSeq" id="WP_250141440.1">
    <property type="nucleotide sequence ID" value="NZ_JALIQP010000004.1"/>
</dbReference>
<dbReference type="Proteomes" id="UP001595898">
    <property type="component" value="Unassembled WGS sequence"/>
</dbReference>
<keyword evidence="2" id="KW-1185">Reference proteome</keyword>
<protein>
    <recommendedName>
        <fullName evidence="3">C2H2-type domain-containing protein</fullName>
    </recommendedName>
</protein>
<sequence length="52" mass="5830">MATRPPPECPVCHDGLDPGRCLEEHLLESHTKRTLARFVVAETTVLEEDISE</sequence>
<accession>A0ABD5PNV8</accession>